<feature type="compositionally biased region" description="Basic and acidic residues" evidence="6">
    <location>
        <begin position="483"/>
        <end position="495"/>
    </location>
</feature>
<feature type="transmembrane region" description="Helical" evidence="7">
    <location>
        <begin position="213"/>
        <end position="230"/>
    </location>
</feature>
<feature type="transmembrane region" description="Helical" evidence="7">
    <location>
        <begin position="73"/>
        <end position="93"/>
    </location>
</feature>
<evidence type="ECO:0000256" key="4">
    <source>
        <dbReference type="ARBA" id="ARBA00022989"/>
    </source>
</evidence>
<evidence type="ECO:0000256" key="1">
    <source>
        <dbReference type="ARBA" id="ARBA00004141"/>
    </source>
</evidence>
<evidence type="ECO:0000313" key="9">
    <source>
        <dbReference type="Proteomes" id="UP001501736"/>
    </source>
</evidence>
<keyword evidence="4 7" id="KW-1133">Transmembrane helix</keyword>
<feature type="transmembrane region" description="Helical" evidence="7">
    <location>
        <begin position="381"/>
        <end position="402"/>
    </location>
</feature>
<comment type="caution">
    <text evidence="8">The sequence shown here is derived from an EMBL/GenBank/DDBJ whole genome shotgun (WGS) entry which is preliminary data.</text>
</comment>
<dbReference type="PANTHER" id="PTHR30474">
    <property type="entry name" value="CELL CYCLE PROTEIN"/>
    <property type="match status" value="1"/>
</dbReference>
<comment type="subcellular location">
    <subcellularLocation>
        <location evidence="1">Membrane</location>
        <topology evidence="1">Multi-pass membrane protein</topology>
    </subcellularLocation>
</comment>
<feature type="transmembrane region" description="Helical" evidence="7">
    <location>
        <begin position="138"/>
        <end position="158"/>
    </location>
</feature>
<evidence type="ECO:0000313" key="8">
    <source>
        <dbReference type="EMBL" id="GAA3281860.1"/>
    </source>
</evidence>
<keyword evidence="3" id="KW-0133">Cell shape</keyword>
<proteinExistence type="predicted"/>
<feature type="transmembrane region" description="Helical" evidence="7">
    <location>
        <begin position="108"/>
        <end position="126"/>
    </location>
</feature>
<feature type="transmembrane region" description="Helical" evidence="7">
    <location>
        <begin position="414"/>
        <end position="435"/>
    </location>
</feature>
<feature type="transmembrane region" description="Helical" evidence="7">
    <location>
        <begin position="19"/>
        <end position="40"/>
    </location>
</feature>
<dbReference type="InterPro" id="IPR001182">
    <property type="entry name" value="FtsW/RodA"/>
</dbReference>
<sequence>MTQVDQVDTAPRPRRGVELVLLLLALIIGVGAKFLVAVTMEEPITPSYYVATGVFAAVALAFHVVLRLRAKYADPFVLPIVVTLNGLGIAMIHRLDLSSGAAPVEPRQLLWTAVSAIAAMVLLWMLRDHRRLRQLTYISLVVSLILLVLPLIPGLGMSVNGARIWVNLGFASFQPAEIGKITLAVFFAGFLANSRDLILLAGRRIGPMQLPRVRDLGPLFIAWILAIGVLVVQNDLGNSIMFFGLFMATLYVATSRLSWILIGLALVAVGGVLAVVTVPHVGQRVDVWLHAFDPEIYNREFGGSLQIVQGLFGLANGGLAGTGLGGGMPNRVPLANSDMIFASFGEELGMVGLGAILMLYLLLFSRFMRAGLGTRDAFGKLLAVGFAMVLVLQVFVVLGGITRVIPMTGLATPFLAAGGSALLANWLIVAVVLLVSHAARRPIVVGPMVNATGETAAGTESPDRQAPAHAAPRPAADADDADAETRRRETPRETPTDDAAGGAR</sequence>
<feature type="transmembrane region" description="Helical" evidence="7">
    <location>
        <begin position="236"/>
        <end position="253"/>
    </location>
</feature>
<reference evidence="9" key="1">
    <citation type="journal article" date="2019" name="Int. J. Syst. Evol. Microbiol.">
        <title>The Global Catalogue of Microorganisms (GCM) 10K type strain sequencing project: providing services to taxonomists for standard genome sequencing and annotation.</title>
        <authorList>
            <consortium name="The Broad Institute Genomics Platform"/>
            <consortium name="The Broad Institute Genome Sequencing Center for Infectious Disease"/>
            <person name="Wu L."/>
            <person name="Ma J."/>
        </authorList>
    </citation>
    <scope>NUCLEOTIDE SEQUENCE [LARGE SCALE GENOMIC DNA]</scope>
    <source>
        <strain evidence="9">JCM 11483</strain>
    </source>
</reference>
<keyword evidence="5 7" id="KW-0472">Membrane</keyword>
<dbReference type="PANTHER" id="PTHR30474:SF3">
    <property type="entry name" value="PEPTIDOGLYCAN GLYCOSYLTRANSFERASE RODA"/>
    <property type="match status" value="1"/>
</dbReference>
<name>A0ABP6RAC4_9MICC</name>
<dbReference type="Proteomes" id="UP001501736">
    <property type="component" value="Unassembled WGS sequence"/>
</dbReference>
<organism evidence="8 9">
    <name type="scientific">Nesterenkonia halobia</name>
    <dbReference type="NCBI Taxonomy" id="37922"/>
    <lineage>
        <taxon>Bacteria</taxon>
        <taxon>Bacillati</taxon>
        <taxon>Actinomycetota</taxon>
        <taxon>Actinomycetes</taxon>
        <taxon>Micrococcales</taxon>
        <taxon>Micrococcaceae</taxon>
        <taxon>Nesterenkonia</taxon>
    </lineage>
</organism>
<accession>A0ABP6RAC4</accession>
<evidence type="ECO:0000256" key="7">
    <source>
        <dbReference type="SAM" id="Phobius"/>
    </source>
</evidence>
<keyword evidence="2 7" id="KW-0812">Transmembrane</keyword>
<evidence type="ECO:0000256" key="2">
    <source>
        <dbReference type="ARBA" id="ARBA00022692"/>
    </source>
</evidence>
<feature type="compositionally biased region" description="Low complexity" evidence="6">
    <location>
        <begin position="464"/>
        <end position="475"/>
    </location>
</feature>
<evidence type="ECO:0000256" key="3">
    <source>
        <dbReference type="ARBA" id="ARBA00022960"/>
    </source>
</evidence>
<protein>
    <submittedName>
        <fullName evidence="8">FtsW/RodA/SpoVE family cell cycle protein</fullName>
    </submittedName>
</protein>
<gene>
    <name evidence="8" type="ORF">GCM10020260_08030</name>
</gene>
<dbReference type="EMBL" id="BAAAYG010000003">
    <property type="protein sequence ID" value="GAA3281860.1"/>
    <property type="molecule type" value="Genomic_DNA"/>
</dbReference>
<feature type="region of interest" description="Disordered" evidence="6">
    <location>
        <begin position="454"/>
        <end position="504"/>
    </location>
</feature>
<dbReference type="RefSeq" id="WP_344718432.1">
    <property type="nucleotide sequence ID" value="NZ_BAAAYG010000003.1"/>
</dbReference>
<dbReference type="Pfam" id="PF01098">
    <property type="entry name" value="FTSW_RODA_SPOVE"/>
    <property type="match status" value="1"/>
</dbReference>
<feature type="transmembrane region" description="Helical" evidence="7">
    <location>
        <begin position="178"/>
        <end position="201"/>
    </location>
</feature>
<feature type="transmembrane region" description="Helical" evidence="7">
    <location>
        <begin position="46"/>
        <end position="66"/>
    </location>
</feature>
<evidence type="ECO:0000256" key="5">
    <source>
        <dbReference type="ARBA" id="ARBA00023136"/>
    </source>
</evidence>
<feature type="transmembrane region" description="Helical" evidence="7">
    <location>
        <begin position="348"/>
        <end position="369"/>
    </location>
</feature>
<feature type="transmembrane region" description="Helical" evidence="7">
    <location>
        <begin position="260"/>
        <end position="282"/>
    </location>
</feature>
<evidence type="ECO:0000256" key="6">
    <source>
        <dbReference type="SAM" id="MobiDB-lite"/>
    </source>
</evidence>
<keyword evidence="9" id="KW-1185">Reference proteome</keyword>